<dbReference type="EMBL" id="WHVB01000001">
    <property type="protein sequence ID" value="KAF8487105.1"/>
    <property type="molecule type" value="Genomic_DNA"/>
</dbReference>
<sequence length="185" mass="20917">MFLSPQNNPEFFSPSPAYLPSLTFPGDLESKGRFMYEGRHRDRHPRSLFLADYEGKTVIVLCFGRVGGLIMVVVDLVNGRNAYHDFRYGNVPQTVLDDVRHALAQLHGVHLVHGYMRRSNIMVAPWCSGATCPRIRVARRAVVKQKFRDEHGHGEKKGEGEWHGLLVDLIGAYQRGEILPADAEH</sequence>
<reference evidence="1" key="2">
    <citation type="journal article" date="2020" name="Nat. Commun.">
        <title>Large-scale genome sequencing of mycorrhizal fungi provides insights into the early evolution of symbiotic traits.</title>
        <authorList>
            <person name="Miyauchi S."/>
            <person name="Kiss E."/>
            <person name="Kuo A."/>
            <person name="Drula E."/>
            <person name="Kohler A."/>
            <person name="Sanchez-Garcia M."/>
            <person name="Morin E."/>
            <person name="Andreopoulos B."/>
            <person name="Barry K.W."/>
            <person name="Bonito G."/>
            <person name="Buee M."/>
            <person name="Carver A."/>
            <person name="Chen C."/>
            <person name="Cichocki N."/>
            <person name="Clum A."/>
            <person name="Culley D."/>
            <person name="Crous P.W."/>
            <person name="Fauchery L."/>
            <person name="Girlanda M."/>
            <person name="Hayes R.D."/>
            <person name="Keri Z."/>
            <person name="LaButti K."/>
            <person name="Lipzen A."/>
            <person name="Lombard V."/>
            <person name="Magnuson J."/>
            <person name="Maillard F."/>
            <person name="Murat C."/>
            <person name="Nolan M."/>
            <person name="Ohm R.A."/>
            <person name="Pangilinan J."/>
            <person name="Pereira M.F."/>
            <person name="Perotto S."/>
            <person name="Peter M."/>
            <person name="Pfister S."/>
            <person name="Riley R."/>
            <person name="Sitrit Y."/>
            <person name="Stielow J.B."/>
            <person name="Szollosi G."/>
            <person name="Zifcakova L."/>
            <person name="Stursova M."/>
            <person name="Spatafora J.W."/>
            <person name="Tedersoo L."/>
            <person name="Vaario L.M."/>
            <person name="Yamada A."/>
            <person name="Yan M."/>
            <person name="Wang P."/>
            <person name="Xu J."/>
            <person name="Bruns T."/>
            <person name="Baldrian P."/>
            <person name="Vilgalys R."/>
            <person name="Dunand C."/>
            <person name="Henrissat B."/>
            <person name="Grigoriev I.V."/>
            <person name="Hibbett D."/>
            <person name="Nagy L.G."/>
            <person name="Martin F.M."/>
        </authorList>
    </citation>
    <scope>NUCLEOTIDE SEQUENCE</scope>
    <source>
        <strain evidence="1">Prilba</strain>
    </source>
</reference>
<evidence type="ECO:0000313" key="2">
    <source>
        <dbReference type="Proteomes" id="UP000759537"/>
    </source>
</evidence>
<evidence type="ECO:0000313" key="1">
    <source>
        <dbReference type="EMBL" id="KAF8487105.1"/>
    </source>
</evidence>
<dbReference type="AlphaFoldDB" id="A0A9P5N5J9"/>
<protein>
    <recommendedName>
        <fullName evidence="3">Protein kinase domain-containing protein</fullName>
    </recommendedName>
</protein>
<reference evidence="1" key="1">
    <citation type="submission" date="2019-10" db="EMBL/GenBank/DDBJ databases">
        <authorList>
            <consortium name="DOE Joint Genome Institute"/>
            <person name="Kuo A."/>
            <person name="Miyauchi S."/>
            <person name="Kiss E."/>
            <person name="Drula E."/>
            <person name="Kohler A."/>
            <person name="Sanchez-Garcia M."/>
            <person name="Andreopoulos B."/>
            <person name="Barry K.W."/>
            <person name="Bonito G."/>
            <person name="Buee M."/>
            <person name="Carver A."/>
            <person name="Chen C."/>
            <person name="Cichocki N."/>
            <person name="Clum A."/>
            <person name="Culley D."/>
            <person name="Crous P.W."/>
            <person name="Fauchery L."/>
            <person name="Girlanda M."/>
            <person name="Hayes R."/>
            <person name="Keri Z."/>
            <person name="LaButti K."/>
            <person name="Lipzen A."/>
            <person name="Lombard V."/>
            <person name="Magnuson J."/>
            <person name="Maillard F."/>
            <person name="Morin E."/>
            <person name="Murat C."/>
            <person name="Nolan M."/>
            <person name="Ohm R."/>
            <person name="Pangilinan J."/>
            <person name="Pereira M."/>
            <person name="Perotto S."/>
            <person name="Peter M."/>
            <person name="Riley R."/>
            <person name="Sitrit Y."/>
            <person name="Stielow B."/>
            <person name="Szollosi G."/>
            <person name="Zifcakova L."/>
            <person name="Stursova M."/>
            <person name="Spatafora J.W."/>
            <person name="Tedersoo L."/>
            <person name="Vaario L.-M."/>
            <person name="Yamada A."/>
            <person name="Yan M."/>
            <person name="Wang P."/>
            <person name="Xu J."/>
            <person name="Bruns T."/>
            <person name="Baldrian P."/>
            <person name="Vilgalys R."/>
            <person name="Henrissat B."/>
            <person name="Grigoriev I.V."/>
            <person name="Hibbett D."/>
            <person name="Nagy L.G."/>
            <person name="Martin F.M."/>
        </authorList>
    </citation>
    <scope>NUCLEOTIDE SEQUENCE</scope>
    <source>
        <strain evidence="1">Prilba</strain>
    </source>
</reference>
<evidence type="ECO:0008006" key="3">
    <source>
        <dbReference type="Google" id="ProtNLM"/>
    </source>
</evidence>
<organism evidence="1 2">
    <name type="scientific">Russula ochroleuca</name>
    <dbReference type="NCBI Taxonomy" id="152965"/>
    <lineage>
        <taxon>Eukaryota</taxon>
        <taxon>Fungi</taxon>
        <taxon>Dikarya</taxon>
        <taxon>Basidiomycota</taxon>
        <taxon>Agaricomycotina</taxon>
        <taxon>Agaricomycetes</taxon>
        <taxon>Russulales</taxon>
        <taxon>Russulaceae</taxon>
        <taxon>Russula</taxon>
    </lineage>
</organism>
<accession>A0A9P5N5J9</accession>
<proteinExistence type="predicted"/>
<dbReference type="Proteomes" id="UP000759537">
    <property type="component" value="Unassembled WGS sequence"/>
</dbReference>
<keyword evidence="2" id="KW-1185">Reference proteome</keyword>
<dbReference type="OrthoDB" id="3250441at2759"/>
<name>A0A9P5N5J9_9AGAM</name>
<gene>
    <name evidence="1" type="ORF">DFH94DRAFT_703008</name>
</gene>
<comment type="caution">
    <text evidence="1">The sequence shown here is derived from an EMBL/GenBank/DDBJ whole genome shotgun (WGS) entry which is preliminary data.</text>
</comment>